<name>A0AAD7QXL1_9ASCO</name>
<evidence type="ECO:0000256" key="1">
    <source>
        <dbReference type="ARBA" id="ARBA00023002"/>
    </source>
</evidence>
<organism evidence="3 4">
    <name type="scientific">Lipomyces tetrasporus</name>
    <dbReference type="NCBI Taxonomy" id="54092"/>
    <lineage>
        <taxon>Eukaryota</taxon>
        <taxon>Fungi</taxon>
        <taxon>Dikarya</taxon>
        <taxon>Ascomycota</taxon>
        <taxon>Saccharomycotina</taxon>
        <taxon>Lipomycetes</taxon>
        <taxon>Lipomycetales</taxon>
        <taxon>Lipomycetaceae</taxon>
        <taxon>Lipomyces</taxon>
    </lineage>
</organism>
<evidence type="ECO:0000256" key="2">
    <source>
        <dbReference type="SAM" id="Phobius"/>
    </source>
</evidence>
<accession>A0AAD7QXL1</accession>
<dbReference type="InterPro" id="IPR025337">
    <property type="entry name" value="Questin_oxidase-like"/>
</dbReference>
<protein>
    <submittedName>
        <fullName evidence="3">Uncharacterized protein</fullName>
    </submittedName>
</protein>
<dbReference type="EMBL" id="JARPMG010000002">
    <property type="protein sequence ID" value="KAJ8103173.1"/>
    <property type="molecule type" value="Genomic_DNA"/>
</dbReference>
<comment type="caution">
    <text evidence="3">The sequence shown here is derived from an EMBL/GenBank/DDBJ whole genome shotgun (WGS) entry which is preliminary data.</text>
</comment>
<reference evidence="3" key="1">
    <citation type="submission" date="2023-03" db="EMBL/GenBank/DDBJ databases">
        <title>Near-Complete genome sequence of Lipomyces tetrasporous NRRL Y-64009, an oleaginous yeast capable of growing on lignocellulosic hydrolysates.</title>
        <authorList>
            <consortium name="Lawrence Berkeley National Laboratory"/>
            <person name="Jagtap S.S."/>
            <person name="Liu J.-J."/>
            <person name="Walukiewicz H.E."/>
            <person name="Pangilinan J."/>
            <person name="Lipzen A."/>
            <person name="Ahrendt S."/>
            <person name="Koriabine M."/>
            <person name="Cobaugh K."/>
            <person name="Salamov A."/>
            <person name="Yoshinaga Y."/>
            <person name="Ng V."/>
            <person name="Daum C."/>
            <person name="Grigoriev I.V."/>
            <person name="Slininger P.J."/>
            <person name="Dien B.S."/>
            <person name="Jin Y.-S."/>
            <person name="Rao C.V."/>
        </authorList>
    </citation>
    <scope>NUCLEOTIDE SEQUENCE</scope>
    <source>
        <strain evidence="3">NRRL Y-64009</strain>
    </source>
</reference>
<keyword evidence="2" id="KW-1133">Transmembrane helix</keyword>
<dbReference type="PANTHER" id="PTHR35870:SF6">
    <property type="entry name" value="MGS207 PROTEIN"/>
    <property type="match status" value="1"/>
</dbReference>
<dbReference type="PANTHER" id="PTHR35870">
    <property type="entry name" value="PROTEIN, PUTATIVE (AFU_ORTHOLOGUE AFUA_5G03330)-RELATED"/>
    <property type="match status" value="1"/>
</dbReference>
<keyword evidence="4" id="KW-1185">Reference proteome</keyword>
<sequence length="429" mass="49387">MGNSSSTNTARDDLYRVQSNGSVKFRQRSGPQDPYRKLHQLLRANHATYAVLYNHRKFHNHLPHLLGSAYLLGANGKQLVDLYESESKVLDPWKEDSPAEVTADDWRNFYGQRVYQRGYKDYFDDEVMQASYDWKRVVSKYLLADDGTLLNGLIGGLAHPLIHLAYAYELDSAELATEALTLVTTNYPSYAEYVEDFVNKYDGLVNPSTAKYLEQDPLVILEHIRESKVFDTMRAELADDFDFPEILAEFKEEILVHVFRLDVTDLEETLRRLFHTASLLLTATHQTGNYQFDFILLHTLTASHAVQVLFSRFTQKRRVSLIASLWFFIVLAYIATQRPKVDQERVLNYDGVLEENRNWDYVVELALTGRMKDDPHYVKAIRALKTLAGLYPASSDLYLREAVLFATEAKDYVFGTNNHIKKLTLTSIE</sequence>
<dbReference type="RefSeq" id="XP_056046623.1">
    <property type="nucleotide sequence ID" value="XM_056191324.1"/>
</dbReference>
<dbReference type="GeneID" id="80886490"/>
<evidence type="ECO:0000313" key="3">
    <source>
        <dbReference type="EMBL" id="KAJ8103173.1"/>
    </source>
</evidence>
<gene>
    <name evidence="3" type="ORF">POJ06DRAFT_64610</name>
</gene>
<dbReference type="AlphaFoldDB" id="A0AAD7QXL1"/>
<proteinExistence type="predicted"/>
<keyword evidence="2" id="KW-0812">Transmembrane</keyword>
<dbReference type="GO" id="GO:0016491">
    <property type="term" value="F:oxidoreductase activity"/>
    <property type="evidence" value="ECO:0007669"/>
    <property type="project" value="UniProtKB-KW"/>
</dbReference>
<keyword evidence="2" id="KW-0472">Membrane</keyword>
<feature type="transmembrane region" description="Helical" evidence="2">
    <location>
        <begin position="319"/>
        <end position="336"/>
    </location>
</feature>
<dbReference type="Pfam" id="PF14027">
    <property type="entry name" value="Questin_oxidase"/>
    <property type="match status" value="1"/>
</dbReference>
<evidence type="ECO:0000313" key="4">
    <source>
        <dbReference type="Proteomes" id="UP001217417"/>
    </source>
</evidence>
<dbReference type="Proteomes" id="UP001217417">
    <property type="component" value="Unassembled WGS sequence"/>
</dbReference>
<keyword evidence="1" id="KW-0560">Oxidoreductase</keyword>